<keyword evidence="2" id="KW-1185">Reference proteome</keyword>
<dbReference type="STRING" id="1712654.A7C91_04605"/>
<sequence length="149" mass="16910">MFEKIIKQLIALKTPATRKLKIPVAGTRAFEVILKSKNVPNETTAVELAVNEFAKYSGGDPQVVSDFKKILAREFSGLNGTKLLKKKARALKEIWEIEARTVAARNKRNKWLSIRVTGEEYETISKQAQEEGLDISNYIRKRLGLEYKS</sequence>
<dbReference type="KEGG" id="tpie:A7C91_04605"/>
<dbReference type="Pfam" id="PF21983">
    <property type="entry name" value="NikA-like"/>
    <property type="match status" value="1"/>
</dbReference>
<dbReference type="Proteomes" id="UP000076969">
    <property type="component" value="Chromosome"/>
</dbReference>
<dbReference type="GeneID" id="28495449"/>
<dbReference type="AlphaFoldDB" id="A0A172WGH3"/>
<evidence type="ECO:0000313" key="2">
    <source>
        <dbReference type="Proteomes" id="UP000076969"/>
    </source>
</evidence>
<reference evidence="2" key="1">
    <citation type="journal article" date="2016" name="Syst. Appl. Microbiol.">
        <title>Thermococcus piezophilus sp. nov., a novel hyperthermophilic and piezophilic archaeon with a broad pressure range for growth, isolated from a deepest hydrothermal vent at the Mid-Cayman Rise.</title>
        <authorList>
            <person name="Dalmasso C."/>
            <person name="Oger P."/>
            <person name="Selva G."/>
            <person name="Courtine D."/>
            <person name="L'Haridon S."/>
            <person name="Garlaschelli A."/>
            <person name="Roussel E."/>
            <person name="Miyazaki J."/>
            <person name="Reveillaud J."/>
            <person name="Jebbar M."/>
            <person name="Takai K."/>
            <person name="Maignien L."/>
            <person name="Alain K."/>
        </authorList>
    </citation>
    <scope>NUCLEOTIDE SEQUENCE [LARGE SCALE GENOMIC DNA]</scope>
    <source>
        <strain evidence="2">CDGS</strain>
    </source>
</reference>
<name>A0A172WGH3_9EURY</name>
<protein>
    <submittedName>
        <fullName evidence="1">Uncharacterized protein</fullName>
    </submittedName>
</protein>
<gene>
    <name evidence="1" type="ORF">A7C91_04605</name>
</gene>
<dbReference type="OrthoDB" id="98951at2157"/>
<proteinExistence type="predicted"/>
<evidence type="ECO:0000313" key="1">
    <source>
        <dbReference type="EMBL" id="ANF22531.1"/>
    </source>
</evidence>
<dbReference type="RefSeq" id="WP_068665320.1">
    <property type="nucleotide sequence ID" value="NZ_CP015520.1"/>
</dbReference>
<dbReference type="EMBL" id="CP015520">
    <property type="protein sequence ID" value="ANF22531.1"/>
    <property type="molecule type" value="Genomic_DNA"/>
</dbReference>
<accession>A0A172WGH3</accession>
<dbReference type="InterPro" id="IPR053842">
    <property type="entry name" value="NikA-like"/>
</dbReference>
<organism evidence="1 2">
    <name type="scientific">Thermococcus piezophilus</name>
    <dbReference type="NCBI Taxonomy" id="1712654"/>
    <lineage>
        <taxon>Archaea</taxon>
        <taxon>Methanobacteriati</taxon>
        <taxon>Methanobacteriota</taxon>
        <taxon>Thermococci</taxon>
        <taxon>Thermococcales</taxon>
        <taxon>Thermococcaceae</taxon>
        <taxon>Thermococcus</taxon>
    </lineage>
</organism>